<feature type="region of interest" description="Disordered" evidence="1">
    <location>
        <begin position="219"/>
        <end position="244"/>
    </location>
</feature>
<evidence type="ECO:0000313" key="3">
    <source>
        <dbReference type="Ensembl" id="ENSKMAP00000002525.1"/>
    </source>
</evidence>
<evidence type="ECO:0000256" key="1">
    <source>
        <dbReference type="SAM" id="MobiDB-lite"/>
    </source>
</evidence>
<feature type="compositionally biased region" description="Basic and acidic residues" evidence="1">
    <location>
        <begin position="1206"/>
        <end position="1241"/>
    </location>
</feature>
<feature type="region of interest" description="Disordered" evidence="1">
    <location>
        <begin position="1138"/>
        <end position="1242"/>
    </location>
</feature>
<evidence type="ECO:0000259" key="2">
    <source>
        <dbReference type="Pfam" id="PF15257"/>
    </source>
</evidence>
<feature type="compositionally biased region" description="Basic and acidic residues" evidence="1">
    <location>
        <begin position="605"/>
        <end position="647"/>
    </location>
</feature>
<dbReference type="Pfam" id="PF15257">
    <property type="entry name" value="DUF4590"/>
    <property type="match status" value="1"/>
</dbReference>
<dbReference type="GeneTree" id="ENSGT00530000064485"/>
<feature type="compositionally biased region" description="Basic and acidic residues" evidence="1">
    <location>
        <begin position="940"/>
        <end position="998"/>
    </location>
</feature>
<feature type="compositionally biased region" description="Polar residues" evidence="1">
    <location>
        <begin position="1372"/>
        <end position="1383"/>
    </location>
</feature>
<feature type="compositionally biased region" description="Basic and acidic residues" evidence="1">
    <location>
        <begin position="658"/>
        <end position="680"/>
    </location>
</feature>
<feature type="compositionally biased region" description="Basic and acidic residues" evidence="1">
    <location>
        <begin position="415"/>
        <end position="440"/>
    </location>
</feature>
<feature type="region of interest" description="Disordered" evidence="1">
    <location>
        <begin position="111"/>
        <end position="191"/>
    </location>
</feature>
<feature type="compositionally biased region" description="Basic and acidic residues" evidence="1">
    <location>
        <begin position="1031"/>
        <end position="1042"/>
    </location>
</feature>
<proteinExistence type="predicted"/>
<organism evidence="3 4">
    <name type="scientific">Kryptolebias marmoratus</name>
    <name type="common">Mangrove killifish</name>
    <name type="synonym">Rivulus marmoratus</name>
    <dbReference type="NCBI Taxonomy" id="37003"/>
    <lineage>
        <taxon>Eukaryota</taxon>
        <taxon>Metazoa</taxon>
        <taxon>Chordata</taxon>
        <taxon>Craniata</taxon>
        <taxon>Vertebrata</taxon>
        <taxon>Euteleostomi</taxon>
        <taxon>Actinopterygii</taxon>
        <taxon>Neopterygii</taxon>
        <taxon>Teleostei</taxon>
        <taxon>Neoteleostei</taxon>
        <taxon>Acanthomorphata</taxon>
        <taxon>Ovalentaria</taxon>
        <taxon>Atherinomorphae</taxon>
        <taxon>Cyprinodontiformes</taxon>
        <taxon>Rivulidae</taxon>
        <taxon>Kryptolebias</taxon>
    </lineage>
</organism>
<feature type="compositionally biased region" description="Basic and acidic residues" evidence="1">
    <location>
        <begin position="912"/>
        <end position="926"/>
    </location>
</feature>
<dbReference type="STRING" id="37003.ENSKMAP00000002525"/>
<feature type="compositionally biased region" description="Basic and acidic residues" evidence="1">
    <location>
        <begin position="1138"/>
        <end position="1151"/>
    </location>
</feature>
<protein>
    <submittedName>
        <fullName evidence="3">Glutamate rich 3</fullName>
    </submittedName>
</protein>
<feature type="compositionally biased region" description="Basic and acidic residues" evidence="1">
    <location>
        <begin position="1158"/>
        <end position="1198"/>
    </location>
</feature>
<dbReference type="Ensembl" id="ENSKMAT00000002576.1">
    <property type="protein sequence ID" value="ENSKMAP00000002525.1"/>
    <property type="gene ID" value="ENSKMAG00000001854.1"/>
</dbReference>
<dbReference type="InterPro" id="IPR048257">
    <property type="entry name" value="DUF4590"/>
</dbReference>
<feature type="compositionally biased region" description="Acidic residues" evidence="1">
    <location>
        <begin position="590"/>
        <end position="604"/>
    </location>
</feature>
<dbReference type="InterPro" id="IPR027962">
    <property type="entry name" value="ERICH3"/>
</dbReference>
<reference evidence="3" key="1">
    <citation type="submission" date="2025-08" db="UniProtKB">
        <authorList>
            <consortium name="Ensembl"/>
        </authorList>
    </citation>
    <scope>IDENTIFICATION</scope>
</reference>
<keyword evidence="4" id="KW-1185">Reference proteome</keyword>
<sequence>MSHINPGLLSTYNSLTDKHLSGYFSNTRIRRHLQRAGLITRSGRIVPDKEYKHKLIQRAHQRHVRESLAQAIFHKVLEMEVNCGKRETKKTCETDLVWKVERSKRYEEAMIRILSPRPPTRARDLHKQHSGPEEEHSESSESSSSTRPNTAPGKMQRPVRLKPIHSNSTTASLRRSSPYRPHESPPEDEQLFDSASHCTYGLPVINNFVTPVPPVTKKKERGVKVTPSSTVRGRRLRPTTSSSGADVSGPFMSSCAFFATKTKISMNVNMVYFGKTVHLTNTLMDLKDEVRVFQQHCGGENLCVYKGNLYEGEMFQFISRRHRGFPFSLTFYLNGLQVERLSSCCEFKHRKGPRLGGRHGHFGFSSVEGASPLKQEGEDEQPQPPDNSQSNKDERVSQVEGDEKAAEDEVTAEGGKSKEPGEARLHVDDENVARDDKTEEPFDGSKPADAESSENDEERVEKVVVLADVHTDGTGQRAKGEEEDESSVLEPSKETDETAEAENAEAEATAASETTEIKAESSEEREALSCEEAPETDAGRRQQADSEDSTAASDAEVTAGNSSGLPGEAADATGERTATKSEEAMNGKGDEDEMEEEAEEDTPETGDHEQEKCELQEEKMEISAEVHDNTEKQTSEEEEQSHLKSEEITEDETLQETEQSKTEEITDERKVDESTDKNENTTENEEEAAKPLDEQNKAVNIENTEEQEKAESPEVSERVEGQRGEKEPEAEGDENSHENVKIIETNVDPEEKDEGAGKTEEAENEDKVTKSEKYGERKDVTEDAPREGEEMSEITEEKEKSEDMDTKKTKICANNIAESEDACDGEAADETKTAEKVQNITDSESDKWKTAGACENEDIDAENGEISFAAESNANKDEEGAPAKEKVGSETAEEVEEEDRKKAEEAAEEESTEVKESREAAAKHEGNVFGAAPDAELTESDAKEGDDGVAKHGESTKEGPELTSDPETKEDPKLDENKGNEETREDENGKKSDLDHQNEALNLIRNDNIERNFSEVALSEGQEKSSSPADDAVKQLGEEKAESAAAVGAELSAADGENGEGAEEASKASEEGASVLLKPSTRNSVAEQSVTVREDTPGALANGDNTDLVTNWINMHQSSRYFETFVEPLEDLREDVFDVKVSNSDREDRPPTELPTSEMRRVIGDDEESRDKTQTETKNLEHLQDDRYDPAKGEEKAEVNLLASSKKTDQSGHGGAVEEERAQAGAVKETHEESRFSKSEVESFSVSLKAESVFENQSGEKVTNIGSDLSAKEASADLSLKTKELRQSESPGVLSDAGEADNQMRQVTQRATIDGSHEEPRGEDAWSEMFEESFGGETRDMQLIQDITQTFSKDHLSSFSVDRAPFGHTSYPLLTTSSAESGQ</sequence>
<feature type="compositionally biased region" description="Basic and acidic residues" evidence="1">
    <location>
        <begin position="874"/>
        <end position="888"/>
    </location>
</feature>
<feature type="domain" description="DUF4590" evidence="2">
    <location>
        <begin position="278"/>
        <end position="373"/>
    </location>
</feature>
<reference evidence="3" key="2">
    <citation type="submission" date="2025-09" db="UniProtKB">
        <authorList>
            <consortium name="Ensembl"/>
        </authorList>
    </citation>
    <scope>IDENTIFICATION</scope>
</reference>
<feature type="compositionally biased region" description="Basic and acidic residues" evidence="1">
    <location>
        <begin position="687"/>
        <end position="696"/>
    </location>
</feature>
<dbReference type="PANTHER" id="PTHR23034:SF2">
    <property type="entry name" value="GLUTAMATE-RICH PROTEIN 3"/>
    <property type="match status" value="1"/>
</dbReference>
<feature type="compositionally biased region" description="Acidic residues" evidence="1">
    <location>
        <begin position="818"/>
        <end position="828"/>
    </location>
</feature>
<dbReference type="Proteomes" id="UP000264800">
    <property type="component" value="Unplaced"/>
</dbReference>
<dbReference type="PANTHER" id="PTHR23034">
    <property type="entry name" value="GLUTAMATE-RICH PROTEIN 3"/>
    <property type="match status" value="1"/>
</dbReference>
<feature type="region of interest" description="Disordered" evidence="1">
    <location>
        <begin position="1362"/>
        <end position="1383"/>
    </location>
</feature>
<feature type="compositionally biased region" description="Basic and acidic residues" evidence="1">
    <location>
        <begin position="754"/>
        <end position="808"/>
    </location>
</feature>
<feature type="compositionally biased region" description="Basic and acidic residues" evidence="1">
    <location>
        <begin position="121"/>
        <end position="139"/>
    </location>
</feature>
<feature type="compositionally biased region" description="Basic and acidic residues" evidence="1">
    <location>
        <begin position="515"/>
        <end position="528"/>
    </location>
</feature>
<feature type="compositionally biased region" description="Polar residues" evidence="1">
    <location>
        <begin position="165"/>
        <end position="175"/>
    </location>
</feature>
<feature type="compositionally biased region" description="Low complexity" evidence="1">
    <location>
        <begin position="1043"/>
        <end position="1056"/>
    </location>
</feature>
<dbReference type="OMA" id="CTTWTKW"/>
<feature type="region of interest" description="Disordered" evidence="1">
    <location>
        <begin position="1282"/>
        <end position="1326"/>
    </location>
</feature>
<feature type="region of interest" description="Disordered" evidence="1">
    <location>
        <begin position="358"/>
        <end position="1107"/>
    </location>
</feature>
<feature type="compositionally biased region" description="Basic and acidic residues" evidence="1">
    <location>
        <begin position="391"/>
        <end position="404"/>
    </location>
</feature>
<accession>A0A3Q2ZID3</accession>
<name>A0A3Q2ZID3_KRYMA</name>
<feature type="compositionally biased region" description="Basic and acidic residues" evidence="1">
    <location>
        <begin position="573"/>
        <end position="589"/>
    </location>
</feature>
<feature type="compositionally biased region" description="Basic and acidic residues" evidence="1">
    <location>
        <begin position="1315"/>
        <end position="1324"/>
    </location>
</feature>
<evidence type="ECO:0000313" key="4">
    <source>
        <dbReference type="Proteomes" id="UP000264800"/>
    </source>
</evidence>
<feature type="compositionally biased region" description="Basic and acidic residues" evidence="1">
    <location>
        <begin position="706"/>
        <end position="741"/>
    </location>
</feature>
<feature type="compositionally biased region" description="Polar residues" evidence="1">
    <location>
        <begin position="1080"/>
        <end position="1091"/>
    </location>
</feature>